<evidence type="ECO:0000313" key="3">
    <source>
        <dbReference type="Proteomes" id="UP000886653"/>
    </source>
</evidence>
<dbReference type="AlphaFoldDB" id="A0A9P6N8Y2"/>
<evidence type="ECO:0000256" key="1">
    <source>
        <dbReference type="SAM" id="MobiDB-lite"/>
    </source>
</evidence>
<evidence type="ECO:0000313" key="2">
    <source>
        <dbReference type="EMBL" id="KAG0139922.1"/>
    </source>
</evidence>
<dbReference type="Proteomes" id="UP000886653">
    <property type="component" value="Unassembled WGS sequence"/>
</dbReference>
<dbReference type="OrthoDB" id="10693626at2759"/>
<feature type="region of interest" description="Disordered" evidence="1">
    <location>
        <begin position="56"/>
        <end position="99"/>
    </location>
</feature>
<reference evidence="2" key="1">
    <citation type="submission" date="2013-11" db="EMBL/GenBank/DDBJ databases">
        <title>Genome sequence of the fusiform rust pathogen reveals effectors for host alternation and coevolution with pine.</title>
        <authorList>
            <consortium name="DOE Joint Genome Institute"/>
            <person name="Smith K."/>
            <person name="Pendleton A."/>
            <person name="Kubisiak T."/>
            <person name="Anderson C."/>
            <person name="Salamov A."/>
            <person name="Aerts A."/>
            <person name="Riley R."/>
            <person name="Clum A."/>
            <person name="Lindquist E."/>
            <person name="Ence D."/>
            <person name="Campbell M."/>
            <person name="Kronenberg Z."/>
            <person name="Feau N."/>
            <person name="Dhillon B."/>
            <person name="Hamelin R."/>
            <person name="Burleigh J."/>
            <person name="Smith J."/>
            <person name="Yandell M."/>
            <person name="Nelson C."/>
            <person name="Grigoriev I."/>
            <person name="Davis J."/>
        </authorList>
    </citation>
    <scope>NUCLEOTIDE SEQUENCE</scope>
    <source>
        <strain evidence="2">G11</strain>
    </source>
</reference>
<comment type="caution">
    <text evidence="2">The sequence shown here is derived from an EMBL/GenBank/DDBJ whole genome shotgun (WGS) entry which is preliminary data.</text>
</comment>
<gene>
    <name evidence="2" type="ORF">CROQUDRAFT_665858</name>
</gene>
<protein>
    <submittedName>
        <fullName evidence="2">Uncharacterized protein</fullName>
    </submittedName>
</protein>
<feature type="compositionally biased region" description="Polar residues" evidence="1">
    <location>
        <begin position="58"/>
        <end position="68"/>
    </location>
</feature>
<accession>A0A9P6N8Y2</accession>
<name>A0A9P6N8Y2_9BASI</name>
<dbReference type="EMBL" id="MU167501">
    <property type="protein sequence ID" value="KAG0139922.1"/>
    <property type="molecule type" value="Genomic_DNA"/>
</dbReference>
<organism evidence="2 3">
    <name type="scientific">Cronartium quercuum f. sp. fusiforme G11</name>
    <dbReference type="NCBI Taxonomy" id="708437"/>
    <lineage>
        <taxon>Eukaryota</taxon>
        <taxon>Fungi</taxon>
        <taxon>Dikarya</taxon>
        <taxon>Basidiomycota</taxon>
        <taxon>Pucciniomycotina</taxon>
        <taxon>Pucciniomycetes</taxon>
        <taxon>Pucciniales</taxon>
        <taxon>Coleosporiaceae</taxon>
        <taxon>Cronartium</taxon>
    </lineage>
</organism>
<sequence>MKLILCECPKCLTYTRLNKNGNFTNGQMVHISTQWKHWAQSMTKPKEVTIQRMFPHLSISSPSTNDTNLRSEEDLSSDESDKSPNISTHRKANEEMKWM</sequence>
<proteinExistence type="predicted"/>
<keyword evidence="3" id="KW-1185">Reference proteome</keyword>